<evidence type="ECO:0008006" key="5">
    <source>
        <dbReference type="Google" id="ProtNLM"/>
    </source>
</evidence>
<reference evidence="3 4" key="1">
    <citation type="submission" date="2019-04" db="EMBL/GenBank/DDBJ databases">
        <title>Chromosome genome assembly for Takifugu flavidus.</title>
        <authorList>
            <person name="Xiao S."/>
        </authorList>
    </citation>
    <scope>NUCLEOTIDE SEQUENCE [LARGE SCALE GENOMIC DNA]</scope>
    <source>
        <strain evidence="3">HTHZ2018</strain>
        <tissue evidence="3">Muscle</tissue>
    </source>
</reference>
<dbReference type="InterPro" id="IPR029373">
    <property type="entry name" value="FAM216"/>
</dbReference>
<feature type="region of interest" description="Disordered" evidence="2">
    <location>
        <begin position="137"/>
        <end position="189"/>
    </location>
</feature>
<evidence type="ECO:0000256" key="1">
    <source>
        <dbReference type="ARBA" id="ARBA00008615"/>
    </source>
</evidence>
<dbReference type="PANTHER" id="PTHR16476">
    <property type="entry name" value="FAMILY WITH SEQUENCE SIMILARITY 216 MEMBER A"/>
    <property type="match status" value="1"/>
</dbReference>
<comment type="similarity">
    <text evidence="1">Belongs to the FAM216 family.</text>
</comment>
<name>A0A5C6NYR9_9TELE</name>
<dbReference type="AlphaFoldDB" id="A0A5C6NYR9"/>
<dbReference type="PANTHER" id="PTHR16476:SF4">
    <property type="entry name" value="PROTEIN FAM216A"/>
    <property type="match status" value="1"/>
</dbReference>
<evidence type="ECO:0000313" key="4">
    <source>
        <dbReference type="Proteomes" id="UP000324091"/>
    </source>
</evidence>
<gene>
    <name evidence="3" type="ORF">D4764_16G0009600</name>
</gene>
<sequence>MDVTKRVRFAVTQKVQRRHQDEDLSRTAGTNESQTALTDNTAARLQQDAALPIPGAVSTAPFLKHTALTPAQREYLCNIAASHSDTHVRGLITQHYMNVLHRCTPSGGSRSVGARADGLGVVHGNETQAELCPGAKVKNKKTNSNRADRSPPSFRPSNASIRRKKSSSSTQRATIRLLEEEEEEEEELDASLSLLCITGRDDACSENVQ</sequence>
<feature type="compositionally biased region" description="Acidic residues" evidence="2">
    <location>
        <begin position="179"/>
        <end position="189"/>
    </location>
</feature>
<dbReference type="EMBL" id="RHFK02000008">
    <property type="protein sequence ID" value="TWW72463.1"/>
    <property type="molecule type" value="Genomic_DNA"/>
</dbReference>
<accession>A0A5C6NYR9</accession>
<evidence type="ECO:0000256" key="2">
    <source>
        <dbReference type="SAM" id="MobiDB-lite"/>
    </source>
</evidence>
<organism evidence="3 4">
    <name type="scientific">Takifugu flavidus</name>
    <name type="common">sansaifugu</name>
    <dbReference type="NCBI Taxonomy" id="433684"/>
    <lineage>
        <taxon>Eukaryota</taxon>
        <taxon>Metazoa</taxon>
        <taxon>Chordata</taxon>
        <taxon>Craniata</taxon>
        <taxon>Vertebrata</taxon>
        <taxon>Euteleostomi</taxon>
        <taxon>Actinopterygii</taxon>
        <taxon>Neopterygii</taxon>
        <taxon>Teleostei</taxon>
        <taxon>Neoteleostei</taxon>
        <taxon>Acanthomorphata</taxon>
        <taxon>Eupercaria</taxon>
        <taxon>Tetraodontiformes</taxon>
        <taxon>Tetradontoidea</taxon>
        <taxon>Tetraodontidae</taxon>
        <taxon>Takifugu</taxon>
    </lineage>
</organism>
<dbReference type="Proteomes" id="UP000324091">
    <property type="component" value="Chromosome 16"/>
</dbReference>
<feature type="region of interest" description="Disordered" evidence="2">
    <location>
        <begin position="18"/>
        <end position="37"/>
    </location>
</feature>
<evidence type="ECO:0000313" key="3">
    <source>
        <dbReference type="EMBL" id="TWW72463.1"/>
    </source>
</evidence>
<proteinExistence type="inferred from homology"/>
<keyword evidence="4" id="KW-1185">Reference proteome</keyword>
<protein>
    <recommendedName>
        <fullName evidence="5">Protein FAM216A</fullName>
    </recommendedName>
</protein>
<comment type="caution">
    <text evidence="3">The sequence shown here is derived from an EMBL/GenBank/DDBJ whole genome shotgun (WGS) entry which is preliminary data.</text>
</comment>
<feature type="compositionally biased region" description="Polar residues" evidence="2">
    <location>
        <begin position="27"/>
        <end position="37"/>
    </location>
</feature>